<sequence>MNRFQGCGQRRVLLERNRWQNWWTILTGKCRFLEPLIWHQKDRVFWIVVM</sequence>
<accession>A0A2P2KGJ5</accession>
<reference evidence="1" key="1">
    <citation type="submission" date="2018-02" db="EMBL/GenBank/DDBJ databases">
        <title>Rhizophora mucronata_Transcriptome.</title>
        <authorList>
            <person name="Meera S.P."/>
            <person name="Sreeshan A."/>
            <person name="Augustine A."/>
        </authorList>
    </citation>
    <scope>NUCLEOTIDE SEQUENCE</scope>
    <source>
        <tissue evidence="1">Leaf</tissue>
    </source>
</reference>
<protein>
    <submittedName>
        <fullName evidence="1">E3 SUMO-protein ligase SIZ1-like</fullName>
    </submittedName>
</protein>
<name>A0A2P2KGJ5_RHIMU</name>
<dbReference type="GO" id="GO:0016874">
    <property type="term" value="F:ligase activity"/>
    <property type="evidence" value="ECO:0007669"/>
    <property type="project" value="UniProtKB-KW"/>
</dbReference>
<dbReference type="AlphaFoldDB" id="A0A2P2KGJ5"/>
<evidence type="ECO:0000313" key="1">
    <source>
        <dbReference type="EMBL" id="MBX04848.1"/>
    </source>
</evidence>
<keyword evidence="1" id="KW-0436">Ligase</keyword>
<proteinExistence type="predicted"/>
<organism evidence="1">
    <name type="scientific">Rhizophora mucronata</name>
    <name type="common">Asiatic mangrove</name>
    <dbReference type="NCBI Taxonomy" id="61149"/>
    <lineage>
        <taxon>Eukaryota</taxon>
        <taxon>Viridiplantae</taxon>
        <taxon>Streptophyta</taxon>
        <taxon>Embryophyta</taxon>
        <taxon>Tracheophyta</taxon>
        <taxon>Spermatophyta</taxon>
        <taxon>Magnoliopsida</taxon>
        <taxon>eudicotyledons</taxon>
        <taxon>Gunneridae</taxon>
        <taxon>Pentapetalae</taxon>
        <taxon>rosids</taxon>
        <taxon>fabids</taxon>
        <taxon>Malpighiales</taxon>
        <taxon>Rhizophoraceae</taxon>
        <taxon>Rhizophora</taxon>
    </lineage>
</organism>
<dbReference type="EMBL" id="GGEC01024364">
    <property type="protein sequence ID" value="MBX04848.1"/>
    <property type="molecule type" value="Transcribed_RNA"/>
</dbReference>